<dbReference type="PANTHER" id="PTHR43072">
    <property type="entry name" value="N-ACETYLTRANSFERASE"/>
    <property type="match status" value="1"/>
</dbReference>
<dbReference type="Proteomes" id="UP001597180">
    <property type="component" value="Unassembled WGS sequence"/>
</dbReference>
<feature type="domain" description="N-acetyltransferase" evidence="1">
    <location>
        <begin position="11"/>
        <end position="157"/>
    </location>
</feature>
<proteinExistence type="predicted"/>
<dbReference type="PROSITE" id="PS51186">
    <property type="entry name" value="GNAT"/>
    <property type="match status" value="1"/>
</dbReference>
<keyword evidence="3" id="KW-1185">Reference proteome</keyword>
<evidence type="ECO:0000313" key="2">
    <source>
        <dbReference type="EMBL" id="MFD1224093.1"/>
    </source>
</evidence>
<evidence type="ECO:0000313" key="3">
    <source>
        <dbReference type="Proteomes" id="UP001597180"/>
    </source>
</evidence>
<dbReference type="InterPro" id="IPR000182">
    <property type="entry name" value="GNAT_dom"/>
</dbReference>
<dbReference type="SUPFAM" id="SSF55729">
    <property type="entry name" value="Acyl-CoA N-acyltransferases (Nat)"/>
    <property type="match status" value="1"/>
</dbReference>
<name>A0ABW3UT36_9BACL</name>
<reference evidence="3" key="1">
    <citation type="journal article" date="2019" name="Int. J. Syst. Evol. Microbiol.">
        <title>The Global Catalogue of Microorganisms (GCM) 10K type strain sequencing project: providing services to taxonomists for standard genome sequencing and annotation.</title>
        <authorList>
            <consortium name="The Broad Institute Genomics Platform"/>
            <consortium name="The Broad Institute Genome Sequencing Center for Infectious Disease"/>
            <person name="Wu L."/>
            <person name="Ma J."/>
        </authorList>
    </citation>
    <scope>NUCLEOTIDE SEQUENCE [LARGE SCALE GENOMIC DNA]</scope>
    <source>
        <strain evidence="3">CCUG 53270</strain>
    </source>
</reference>
<keyword evidence="2" id="KW-0012">Acyltransferase</keyword>
<dbReference type="Pfam" id="PF00583">
    <property type="entry name" value="Acetyltransf_1"/>
    <property type="match status" value="1"/>
</dbReference>
<protein>
    <submittedName>
        <fullName evidence="2">GNAT family N-acetyltransferase</fullName>
        <ecNumber evidence="2">2.3.-.-</ecNumber>
    </submittedName>
</protein>
<dbReference type="InterPro" id="IPR016181">
    <property type="entry name" value="Acyl_CoA_acyltransferase"/>
</dbReference>
<dbReference type="GO" id="GO:0016746">
    <property type="term" value="F:acyltransferase activity"/>
    <property type="evidence" value="ECO:0007669"/>
    <property type="project" value="UniProtKB-KW"/>
</dbReference>
<dbReference type="CDD" id="cd04301">
    <property type="entry name" value="NAT_SF"/>
    <property type="match status" value="1"/>
</dbReference>
<comment type="caution">
    <text evidence="2">The sequence shown here is derived from an EMBL/GenBank/DDBJ whole genome shotgun (WGS) entry which is preliminary data.</text>
</comment>
<dbReference type="RefSeq" id="WP_345592912.1">
    <property type="nucleotide sequence ID" value="NZ_BAABJG010000036.1"/>
</dbReference>
<dbReference type="Gene3D" id="3.40.630.30">
    <property type="match status" value="1"/>
</dbReference>
<evidence type="ECO:0000259" key="1">
    <source>
        <dbReference type="PROSITE" id="PS51186"/>
    </source>
</evidence>
<sequence>MTIITRTKDYETIALLNEQVHQVHAELCPEHFKPYHYEAVRDFFQSIIEKPQFVFLLLEHDGKPLGYAWIEVKQYSENAFRKAYRSVFIHQLSISSGHRNNGYGTSMMDYIGQFARENGIHKIELDYWASNEHAAKFYEKNGFQIYRQFVFKDIAPG</sequence>
<keyword evidence="2" id="KW-0808">Transferase</keyword>
<gene>
    <name evidence="2" type="ORF">ACFQ4B_28695</name>
</gene>
<dbReference type="EMBL" id="JBHTLU010000042">
    <property type="protein sequence ID" value="MFD1224093.1"/>
    <property type="molecule type" value="Genomic_DNA"/>
</dbReference>
<dbReference type="EC" id="2.3.-.-" evidence="2"/>
<accession>A0ABW3UT36</accession>
<organism evidence="2 3">
    <name type="scientific">Paenibacillus vulneris</name>
    <dbReference type="NCBI Taxonomy" id="1133364"/>
    <lineage>
        <taxon>Bacteria</taxon>
        <taxon>Bacillati</taxon>
        <taxon>Bacillota</taxon>
        <taxon>Bacilli</taxon>
        <taxon>Bacillales</taxon>
        <taxon>Paenibacillaceae</taxon>
        <taxon>Paenibacillus</taxon>
    </lineage>
</organism>